<dbReference type="PATRIC" id="fig|1424334.3.peg.876"/>
<reference evidence="1 2" key="1">
    <citation type="journal article" date="2014" name="Genome Announc.">
        <title>Draft Genome Sequence of Advenella kashmirensis Strain W13003, a Polycyclic Aromatic Hydrocarbon-Degrading Bacterium.</title>
        <authorList>
            <person name="Wang X."/>
            <person name="Jin D."/>
            <person name="Zhou L."/>
            <person name="Wu L."/>
            <person name="An W."/>
            <person name="Zhao L."/>
        </authorList>
    </citation>
    <scope>NUCLEOTIDE SEQUENCE [LARGE SCALE GENOMIC DNA]</scope>
    <source>
        <strain evidence="1 2">W13003</strain>
    </source>
</reference>
<gene>
    <name evidence="1" type="ORF">W822_04360</name>
</gene>
<dbReference type="EMBL" id="AYXT01000001">
    <property type="protein sequence ID" value="ETF04732.1"/>
    <property type="molecule type" value="Genomic_DNA"/>
</dbReference>
<evidence type="ECO:0000313" key="1">
    <source>
        <dbReference type="EMBL" id="ETF04732.1"/>
    </source>
</evidence>
<protein>
    <submittedName>
        <fullName evidence="1">Uncharacterized protein</fullName>
    </submittedName>
</protein>
<name>V8QYK7_9BURK</name>
<comment type="caution">
    <text evidence="1">The sequence shown here is derived from an EMBL/GenBank/DDBJ whole genome shotgun (WGS) entry which is preliminary data.</text>
</comment>
<accession>V8QYK7</accession>
<dbReference type="HOGENOM" id="CLU_3246087_0_0_4"/>
<sequence>MSEFSVSSQAGVGLRVVAVRAGQGPQAITCASASRPADASER</sequence>
<proteinExistence type="predicted"/>
<organism evidence="1 2">
    <name type="scientific">Advenella kashmirensis W13003</name>
    <dbReference type="NCBI Taxonomy" id="1424334"/>
    <lineage>
        <taxon>Bacteria</taxon>
        <taxon>Pseudomonadati</taxon>
        <taxon>Pseudomonadota</taxon>
        <taxon>Betaproteobacteria</taxon>
        <taxon>Burkholderiales</taxon>
        <taxon>Alcaligenaceae</taxon>
    </lineage>
</organism>
<evidence type="ECO:0000313" key="2">
    <source>
        <dbReference type="Proteomes" id="UP000018733"/>
    </source>
</evidence>
<dbReference type="Proteomes" id="UP000018733">
    <property type="component" value="Unassembled WGS sequence"/>
</dbReference>
<keyword evidence="2" id="KW-1185">Reference proteome</keyword>
<dbReference type="AlphaFoldDB" id="V8QYK7"/>